<dbReference type="GO" id="GO:0004346">
    <property type="term" value="F:glucose-6-phosphatase activity"/>
    <property type="evidence" value="ECO:0007669"/>
    <property type="project" value="UniProtKB-EC"/>
</dbReference>
<evidence type="ECO:0000313" key="13">
    <source>
        <dbReference type="Proteomes" id="UP000821853"/>
    </source>
</evidence>
<dbReference type="PANTHER" id="PTHR12591">
    <property type="entry name" value="GLUCOSE-6-PHOSPHATASE"/>
    <property type="match status" value="1"/>
</dbReference>
<dbReference type="Proteomes" id="UP000821853">
    <property type="component" value="Chromosome 2"/>
</dbReference>
<evidence type="ECO:0000256" key="8">
    <source>
        <dbReference type="ARBA" id="ARBA00022824"/>
    </source>
</evidence>
<dbReference type="AlphaFoldDB" id="A0A9J6G3C1"/>
<dbReference type="GO" id="GO:0005789">
    <property type="term" value="C:endoplasmic reticulum membrane"/>
    <property type="evidence" value="ECO:0007669"/>
    <property type="project" value="UniProtKB-SubCell"/>
</dbReference>
<evidence type="ECO:0000256" key="6">
    <source>
        <dbReference type="ARBA" id="ARBA00022692"/>
    </source>
</evidence>
<keyword evidence="7" id="KW-0378">Hydrolase</keyword>
<dbReference type="InterPro" id="IPR036938">
    <property type="entry name" value="PAP2/HPO_sf"/>
</dbReference>
<dbReference type="InterPro" id="IPR000326">
    <property type="entry name" value="PAP2/HPO"/>
</dbReference>
<organism evidence="12 13">
    <name type="scientific">Haemaphysalis longicornis</name>
    <name type="common">Bush tick</name>
    <dbReference type="NCBI Taxonomy" id="44386"/>
    <lineage>
        <taxon>Eukaryota</taxon>
        <taxon>Metazoa</taxon>
        <taxon>Ecdysozoa</taxon>
        <taxon>Arthropoda</taxon>
        <taxon>Chelicerata</taxon>
        <taxon>Arachnida</taxon>
        <taxon>Acari</taxon>
        <taxon>Parasitiformes</taxon>
        <taxon>Ixodida</taxon>
        <taxon>Ixodoidea</taxon>
        <taxon>Ixodidae</taxon>
        <taxon>Haemaphysalinae</taxon>
        <taxon>Haemaphysalis</taxon>
    </lineage>
</organism>
<comment type="caution">
    <text evidence="12">The sequence shown here is derived from an EMBL/GenBank/DDBJ whole genome shotgun (WGS) entry which is preliminary data.</text>
</comment>
<evidence type="ECO:0000256" key="2">
    <source>
        <dbReference type="ARBA" id="ARBA00004742"/>
    </source>
</evidence>
<feature type="domain" description="Phosphatidic acid phosphatase type 2/haloperoxidase" evidence="11">
    <location>
        <begin position="182"/>
        <end position="322"/>
    </location>
</feature>
<dbReference type="EC" id="3.1.3.9" evidence="4"/>
<dbReference type="EMBL" id="JABSTR010000004">
    <property type="protein sequence ID" value="KAH9369249.1"/>
    <property type="molecule type" value="Genomic_DNA"/>
</dbReference>
<name>A0A9J6G3C1_HAELO</name>
<dbReference type="VEuPathDB" id="VectorBase:HLOH_047174"/>
<keyword evidence="10" id="KW-0472">Membrane</keyword>
<accession>A0A9J6G3C1</accession>
<dbReference type="GO" id="GO:0006094">
    <property type="term" value="P:gluconeogenesis"/>
    <property type="evidence" value="ECO:0007669"/>
    <property type="project" value="UniProtKB-KW"/>
</dbReference>
<gene>
    <name evidence="12" type="ORF">HPB48_003093</name>
</gene>
<evidence type="ECO:0000256" key="1">
    <source>
        <dbReference type="ARBA" id="ARBA00004477"/>
    </source>
</evidence>
<keyword evidence="6" id="KW-0812">Transmembrane</keyword>
<evidence type="ECO:0000256" key="9">
    <source>
        <dbReference type="ARBA" id="ARBA00022989"/>
    </source>
</evidence>
<evidence type="ECO:0000256" key="5">
    <source>
        <dbReference type="ARBA" id="ARBA00022432"/>
    </source>
</evidence>
<reference evidence="12 13" key="1">
    <citation type="journal article" date="2020" name="Cell">
        <title>Large-Scale Comparative Analyses of Tick Genomes Elucidate Their Genetic Diversity and Vector Capacities.</title>
        <authorList>
            <consortium name="Tick Genome and Microbiome Consortium (TIGMIC)"/>
            <person name="Jia N."/>
            <person name="Wang J."/>
            <person name="Shi W."/>
            <person name="Du L."/>
            <person name="Sun Y."/>
            <person name="Zhan W."/>
            <person name="Jiang J.F."/>
            <person name="Wang Q."/>
            <person name="Zhang B."/>
            <person name="Ji P."/>
            <person name="Bell-Sakyi L."/>
            <person name="Cui X.M."/>
            <person name="Yuan T.T."/>
            <person name="Jiang B.G."/>
            <person name="Yang W.F."/>
            <person name="Lam T.T."/>
            <person name="Chang Q.C."/>
            <person name="Ding S.J."/>
            <person name="Wang X.J."/>
            <person name="Zhu J.G."/>
            <person name="Ruan X.D."/>
            <person name="Zhao L."/>
            <person name="Wei J.T."/>
            <person name="Ye R.Z."/>
            <person name="Que T.C."/>
            <person name="Du C.H."/>
            <person name="Zhou Y.H."/>
            <person name="Cheng J.X."/>
            <person name="Dai P.F."/>
            <person name="Guo W.B."/>
            <person name="Han X.H."/>
            <person name="Huang E.J."/>
            <person name="Li L.F."/>
            <person name="Wei W."/>
            <person name="Gao Y.C."/>
            <person name="Liu J.Z."/>
            <person name="Shao H.Z."/>
            <person name="Wang X."/>
            <person name="Wang C.C."/>
            <person name="Yang T.C."/>
            <person name="Huo Q.B."/>
            <person name="Li W."/>
            <person name="Chen H.Y."/>
            <person name="Chen S.E."/>
            <person name="Zhou L.G."/>
            <person name="Ni X.B."/>
            <person name="Tian J.H."/>
            <person name="Sheng Y."/>
            <person name="Liu T."/>
            <person name="Pan Y.S."/>
            <person name="Xia L.Y."/>
            <person name="Li J."/>
            <person name="Zhao F."/>
            <person name="Cao W.C."/>
        </authorList>
    </citation>
    <scope>NUCLEOTIDE SEQUENCE [LARGE SCALE GENOMIC DNA]</scope>
    <source>
        <strain evidence="12">HaeL-2018</strain>
    </source>
</reference>
<dbReference type="OrthoDB" id="6416209at2759"/>
<keyword evidence="5" id="KW-0312">Gluconeogenesis</keyword>
<evidence type="ECO:0000256" key="7">
    <source>
        <dbReference type="ARBA" id="ARBA00022801"/>
    </source>
</evidence>
<evidence type="ECO:0000256" key="10">
    <source>
        <dbReference type="ARBA" id="ARBA00023136"/>
    </source>
</evidence>
<dbReference type="PANTHER" id="PTHR12591:SF0">
    <property type="entry name" value="FI19814P1"/>
    <property type="match status" value="1"/>
</dbReference>
<comment type="pathway">
    <text evidence="2">Carbohydrate biosynthesis; gluconeogenesis.</text>
</comment>
<evidence type="ECO:0000259" key="11">
    <source>
        <dbReference type="SMART" id="SM00014"/>
    </source>
</evidence>
<proteinExistence type="inferred from homology"/>
<dbReference type="SUPFAM" id="SSF48317">
    <property type="entry name" value="Acid phosphatase/Vanadium-dependent haloperoxidase"/>
    <property type="match status" value="1"/>
</dbReference>
<comment type="subcellular location">
    <subcellularLocation>
        <location evidence="1">Endoplasmic reticulum membrane</location>
        <topology evidence="1">Multi-pass membrane protein</topology>
    </subcellularLocation>
</comment>
<keyword evidence="13" id="KW-1185">Reference proteome</keyword>
<dbReference type="Pfam" id="PF01569">
    <property type="entry name" value="PAP2"/>
    <property type="match status" value="1"/>
</dbReference>
<evidence type="ECO:0000256" key="3">
    <source>
        <dbReference type="ARBA" id="ARBA00009266"/>
    </source>
</evidence>
<keyword evidence="9" id="KW-1133">Transmembrane helix</keyword>
<dbReference type="GO" id="GO:0051156">
    <property type="term" value="P:glucose 6-phosphate metabolic process"/>
    <property type="evidence" value="ECO:0007669"/>
    <property type="project" value="TreeGrafter"/>
</dbReference>
<protein>
    <recommendedName>
        <fullName evidence="4">glucose-6-phosphatase</fullName>
        <ecNumber evidence="4">3.1.3.9</ecNumber>
    </recommendedName>
</protein>
<sequence>MIAHLGLFSRVYFPRALHISNDPALFAHSPLPPSILACACFLSRGRPRSPPSGHSRLVRATLENATPTISTRSAVEQLGFFSSRRLSADSEEGGVKNEGIPTADERSRNLLGESLDAPSLLVGGTKMISMDTLHDNGMFAIQSLQNRFQHQHGLFFAVSNFGDPRYAFLIFAPLIYCLDWKVGRRLMWVTIIAEWSNQVLKWMLHGERPYWWVHETDVYNRTGHGAAPSIRQYSLTCETGPGSPSGHAMVSAAIWYIILDFAMRRTGCAQQMGKAWACSFQWCAYTALLCVVSLSRVYIAAHFPHQCLMGMVIGECGVPLSSRALQYG</sequence>
<dbReference type="Gene3D" id="1.20.144.10">
    <property type="entry name" value="Phosphatidic acid phosphatase type 2/haloperoxidase"/>
    <property type="match status" value="1"/>
</dbReference>
<evidence type="ECO:0000256" key="4">
    <source>
        <dbReference type="ARBA" id="ARBA00012634"/>
    </source>
</evidence>
<evidence type="ECO:0000313" key="12">
    <source>
        <dbReference type="EMBL" id="KAH9369249.1"/>
    </source>
</evidence>
<keyword evidence="8" id="KW-0256">Endoplasmic reticulum</keyword>
<dbReference type="SMART" id="SM00014">
    <property type="entry name" value="acidPPc"/>
    <property type="match status" value="1"/>
</dbReference>
<comment type="similarity">
    <text evidence="3">Belongs to the glucose-6-phosphatase family.</text>
</comment>